<proteinExistence type="predicted"/>
<accession>A0ABR4PGL7</accession>
<reference evidence="2 3" key="1">
    <citation type="submission" date="2024-06" db="EMBL/GenBank/DDBJ databases">
        <title>Complete genome of Phlyctema vagabunda strain 19-DSS-EL-015.</title>
        <authorList>
            <person name="Fiorenzani C."/>
        </authorList>
    </citation>
    <scope>NUCLEOTIDE SEQUENCE [LARGE SCALE GENOMIC DNA]</scope>
    <source>
        <strain evidence="2 3">19-DSS-EL-015</strain>
    </source>
</reference>
<feature type="compositionally biased region" description="Basic residues" evidence="1">
    <location>
        <begin position="304"/>
        <end position="316"/>
    </location>
</feature>
<dbReference type="EMBL" id="JBFCZG010000005">
    <property type="protein sequence ID" value="KAL3422423.1"/>
    <property type="molecule type" value="Genomic_DNA"/>
</dbReference>
<evidence type="ECO:0008006" key="4">
    <source>
        <dbReference type="Google" id="ProtNLM"/>
    </source>
</evidence>
<evidence type="ECO:0000313" key="3">
    <source>
        <dbReference type="Proteomes" id="UP001629113"/>
    </source>
</evidence>
<protein>
    <recommendedName>
        <fullName evidence="4">C2H2-type domain-containing protein</fullName>
    </recommendedName>
</protein>
<organism evidence="2 3">
    <name type="scientific">Phlyctema vagabunda</name>
    <dbReference type="NCBI Taxonomy" id="108571"/>
    <lineage>
        <taxon>Eukaryota</taxon>
        <taxon>Fungi</taxon>
        <taxon>Dikarya</taxon>
        <taxon>Ascomycota</taxon>
        <taxon>Pezizomycotina</taxon>
        <taxon>Leotiomycetes</taxon>
        <taxon>Helotiales</taxon>
        <taxon>Dermateaceae</taxon>
        <taxon>Phlyctema</taxon>
    </lineage>
</organism>
<sequence length="325" mass="37016">MQYLLSDYPARLAKLLHCILSITRMSHKSSPISISGSAFCRERVAYAMSSLSHDVYEPMLTRFMTDDQRVPGYGYYAVAEPEPVVAAPRAPVRQDSLNTTSSYTSSASTGRQYSTASGVSAASTASTAPTDHPTRVMELPQPESNPSLGDNIRLPCEFVCLGCNVDFPLSDVEAWISHSESHFTPYNPPTKAICTICDEDTAHFEDESDPLWSWRDRMLHIREHFIDSSSSPRFRPDFWVLDFLRQIGHMTQEEYDYLNTYDERPYMENVHPLGYQPPQVAKKAYKQSKVPHDMAKEEREWRRSMSKGKTAHRSSRKRSEVKVTK</sequence>
<evidence type="ECO:0000256" key="1">
    <source>
        <dbReference type="SAM" id="MobiDB-lite"/>
    </source>
</evidence>
<feature type="region of interest" description="Disordered" evidence="1">
    <location>
        <begin position="91"/>
        <end position="146"/>
    </location>
</feature>
<dbReference type="Proteomes" id="UP001629113">
    <property type="component" value="Unassembled WGS sequence"/>
</dbReference>
<feature type="compositionally biased region" description="Basic and acidic residues" evidence="1">
    <location>
        <begin position="290"/>
        <end position="303"/>
    </location>
</feature>
<name>A0ABR4PGL7_9HELO</name>
<feature type="compositionally biased region" description="Low complexity" evidence="1">
    <location>
        <begin position="91"/>
        <end position="130"/>
    </location>
</feature>
<feature type="region of interest" description="Disordered" evidence="1">
    <location>
        <begin position="281"/>
        <end position="325"/>
    </location>
</feature>
<gene>
    <name evidence="2" type="ORF">PVAG01_06579</name>
</gene>
<comment type="caution">
    <text evidence="2">The sequence shown here is derived from an EMBL/GenBank/DDBJ whole genome shotgun (WGS) entry which is preliminary data.</text>
</comment>
<keyword evidence="3" id="KW-1185">Reference proteome</keyword>
<evidence type="ECO:0000313" key="2">
    <source>
        <dbReference type="EMBL" id="KAL3422423.1"/>
    </source>
</evidence>